<dbReference type="EC" id="2.7.7.49" evidence="1"/>
<dbReference type="PANTHER" id="PTHR37984">
    <property type="entry name" value="PROTEIN CBG26694"/>
    <property type="match status" value="1"/>
</dbReference>
<dbReference type="GO" id="GO:0015074">
    <property type="term" value="P:DNA integration"/>
    <property type="evidence" value="ECO:0007669"/>
    <property type="project" value="InterPro"/>
</dbReference>
<proteinExistence type="predicted"/>
<evidence type="ECO:0000259" key="3">
    <source>
        <dbReference type="PROSITE" id="PS50994"/>
    </source>
</evidence>
<dbReference type="SUPFAM" id="SSF53098">
    <property type="entry name" value="Ribonuclease H-like"/>
    <property type="match status" value="1"/>
</dbReference>
<accession>A0A2S2NRW3</accession>
<dbReference type="InterPro" id="IPR012337">
    <property type="entry name" value="RNaseH-like_sf"/>
</dbReference>
<dbReference type="InterPro" id="IPR041588">
    <property type="entry name" value="Integrase_H2C2"/>
</dbReference>
<dbReference type="Gene3D" id="3.90.70.80">
    <property type="match status" value="1"/>
</dbReference>
<dbReference type="Gene3D" id="1.10.340.70">
    <property type="match status" value="1"/>
</dbReference>
<dbReference type="EMBL" id="GGMR01007275">
    <property type="protein sequence ID" value="MBY19894.1"/>
    <property type="molecule type" value="Transcribed_RNA"/>
</dbReference>
<dbReference type="FunFam" id="3.30.420.10:FF:000032">
    <property type="entry name" value="Retrovirus-related Pol polyprotein from transposon 297-like Protein"/>
    <property type="match status" value="1"/>
</dbReference>
<feature type="domain" description="OTU" evidence="2">
    <location>
        <begin position="517"/>
        <end position="585"/>
    </location>
</feature>
<protein>
    <recommendedName>
        <fullName evidence="1">RNA-directed DNA polymerase</fullName>
        <ecNumber evidence="1">2.7.7.49</ecNumber>
    </recommendedName>
</protein>
<dbReference type="Gene3D" id="3.30.420.10">
    <property type="entry name" value="Ribonuclease H-like superfamily/Ribonuclease H"/>
    <property type="match status" value="1"/>
</dbReference>
<name>A0A2S2NRW3_SCHGA</name>
<dbReference type="PANTHER" id="PTHR37984:SF5">
    <property type="entry name" value="PROTEIN NYNRIN-LIKE"/>
    <property type="match status" value="1"/>
</dbReference>
<dbReference type="InterPro" id="IPR001584">
    <property type="entry name" value="Integrase_cat-core"/>
</dbReference>
<gene>
    <name evidence="4" type="primary">GIN1_2</name>
    <name evidence="4" type="ORF">g.105909</name>
</gene>
<dbReference type="PROSITE" id="PS50802">
    <property type="entry name" value="OTU"/>
    <property type="match status" value="1"/>
</dbReference>
<dbReference type="InterPro" id="IPR003323">
    <property type="entry name" value="OTU_dom"/>
</dbReference>
<dbReference type="Pfam" id="PF17921">
    <property type="entry name" value="Integrase_H2C2"/>
    <property type="match status" value="1"/>
</dbReference>
<organism evidence="4">
    <name type="scientific">Schizaphis graminum</name>
    <name type="common">Green bug aphid</name>
    <dbReference type="NCBI Taxonomy" id="13262"/>
    <lineage>
        <taxon>Eukaryota</taxon>
        <taxon>Metazoa</taxon>
        <taxon>Ecdysozoa</taxon>
        <taxon>Arthropoda</taxon>
        <taxon>Hexapoda</taxon>
        <taxon>Insecta</taxon>
        <taxon>Pterygota</taxon>
        <taxon>Neoptera</taxon>
        <taxon>Paraneoptera</taxon>
        <taxon>Hemiptera</taxon>
        <taxon>Sternorrhyncha</taxon>
        <taxon>Aphidomorpha</taxon>
        <taxon>Aphidoidea</taxon>
        <taxon>Aphididae</taxon>
        <taxon>Aphidini</taxon>
        <taxon>Schizaphis</taxon>
    </lineage>
</organism>
<evidence type="ECO:0000256" key="1">
    <source>
        <dbReference type="ARBA" id="ARBA00012493"/>
    </source>
</evidence>
<dbReference type="InterPro" id="IPR036397">
    <property type="entry name" value="RNaseH_sf"/>
</dbReference>
<dbReference type="GO" id="GO:0003964">
    <property type="term" value="F:RNA-directed DNA polymerase activity"/>
    <property type="evidence" value="ECO:0007669"/>
    <property type="project" value="UniProtKB-EC"/>
</dbReference>
<evidence type="ECO:0000313" key="4">
    <source>
        <dbReference type="EMBL" id="MBY19894.1"/>
    </source>
</evidence>
<dbReference type="GO" id="GO:0003676">
    <property type="term" value="F:nucleic acid binding"/>
    <property type="evidence" value="ECO:0007669"/>
    <property type="project" value="InterPro"/>
</dbReference>
<feature type="domain" description="Integrase catalytic" evidence="3">
    <location>
        <begin position="154"/>
        <end position="316"/>
    </location>
</feature>
<dbReference type="InterPro" id="IPR050951">
    <property type="entry name" value="Retrovirus_Pol_polyprotein"/>
</dbReference>
<dbReference type="PROSITE" id="PS50994">
    <property type="entry name" value="INTEGRASE"/>
    <property type="match status" value="1"/>
</dbReference>
<sequence length="585" mass="68156">MFRPWEDTEIQPKIGEIPDRQKSLEPVNLRAVLLYLLGHGYPNDIHHKNDKSNFRRQAKSFYVDNDTLYHKKHSARVILDHEERMNILKMVHEGSHESEEAVALSSHRGRDATLHILNQRYYWPSMTLDTKKYIKECNICQRVNPATLKVMPELHPVPVPKMVFKQIGIDLITLPEVNGYRYAAVAIDYFSKWCEARPLSDKRATTVAHFIYDEIICRHGCPKIEISDQGREFCNSICDELFKLTGTIHKVTSPYHPQANGLVERFNRTIKNYLLKIHNENKIEWPNVLQGVLFAYRSVPHSSTKYSPFFVLYQREPVLPVDLKHSLSEDHSIIEDNFTGEFDEEKFKNTLECMISMRDLIQDNVSENIKNAQDLQKTSYAKRHPRADSIFKVGDKVLLKNLRRDDRKGGWALMPWIGPYSIHKIINNNLCVLKNGDKILKTKHLIKNIKQYYERNSSETIPMDVEYVQTLSMQNETRYFNPVGKHWQQAKCRALKLDLKKSLDETDFKIKMLNHPCETKNIIGDGNCLFRAFSFIVTGTEEQHLIIRQNIASIVNTNQKILKYVGGEKQLQSYLKENKIENEGM</sequence>
<evidence type="ECO:0000259" key="2">
    <source>
        <dbReference type="PROSITE" id="PS50802"/>
    </source>
</evidence>
<dbReference type="AlphaFoldDB" id="A0A2S2NRW3"/>
<reference evidence="4" key="1">
    <citation type="submission" date="2018-04" db="EMBL/GenBank/DDBJ databases">
        <title>Transcriptome of Schizaphis graminum biotype I.</title>
        <authorList>
            <person name="Scully E.D."/>
            <person name="Geib S.M."/>
            <person name="Palmer N.A."/>
            <person name="Koch K."/>
            <person name="Bradshaw J."/>
            <person name="Heng-Moss T."/>
            <person name="Sarath G."/>
        </authorList>
    </citation>
    <scope>NUCLEOTIDE SEQUENCE</scope>
</reference>
<dbReference type="Pfam" id="PF00665">
    <property type="entry name" value="rve"/>
    <property type="match status" value="1"/>
</dbReference>